<feature type="compositionally biased region" description="Low complexity" evidence="1">
    <location>
        <begin position="428"/>
        <end position="440"/>
    </location>
</feature>
<reference evidence="2" key="2">
    <citation type="journal article" date="2023" name="Proc. Natl. Acad. Sci. U.S.A.">
        <title>A global phylogenomic analysis of the shiitake genus Lentinula.</title>
        <authorList>
            <person name="Sierra-Patev S."/>
            <person name="Min B."/>
            <person name="Naranjo-Ortiz M."/>
            <person name="Looney B."/>
            <person name="Konkel Z."/>
            <person name="Slot J.C."/>
            <person name="Sakamoto Y."/>
            <person name="Steenwyk J.L."/>
            <person name="Rokas A."/>
            <person name="Carro J."/>
            <person name="Camarero S."/>
            <person name="Ferreira P."/>
            <person name="Molpeceres G."/>
            <person name="Ruiz-Duenas F.J."/>
            <person name="Serrano A."/>
            <person name="Henrissat B."/>
            <person name="Drula E."/>
            <person name="Hughes K.W."/>
            <person name="Mata J.L."/>
            <person name="Ishikawa N.K."/>
            <person name="Vargas-Isla R."/>
            <person name="Ushijima S."/>
            <person name="Smith C.A."/>
            <person name="Donoghue J."/>
            <person name="Ahrendt S."/>
            <person name="Andreopoulos W."/>
            <person name="He G."/>
            <person name="LaButti K."/>
            <person name="Lipzen A."/>
            <person name="Ng V."/>
            <person name="Riley R."/>
            <person name="Sandor L."/>
            <person name="Barry K."/>
            <person name="Martinez A.T."/>
            <person name="Xiao Y."/>
            <person name="Gibbons J.G."/>
            <person name="Terashima K."/>
            <person name="Grigoriev I.V."/>
            <person name="Hibbett D."/>
        </authorList>
    </citation>
    <scope>NUCLEOTIDE SEQUENCE</scope>
    <source>
        <strain evidence="2">ET3784</strain>
    </source>
</reference>
<feature type="region of interest" description="Disordered" evidence="1">
    <location>
        <begin position="361"/>
        <end position="447"/>
    </location>
</feature>
<proteinExistence type="predicted"/>
<feature type="compositionally biased region" description="Basic and acidic residues" evidence="1">
    <location>
        <begin position="809"/>
        <end position="829"/>
    </location>
</feature>
<comment type="caution">
    <text evidence="2">The sequence shown here is derived from an EMBL/GenBank/DDBJ whole genome shotgun (WGS) entry which is preliminary data.</text>
</comment>
<keyword evidence="3" id="KW-1185">Reference proteome</keyword>
<dbReference type="EMBL" id="JANVFO010000047">
    <property type="protein sequence ID" value="KAJ3725071.1"/>
    <property type="molecule type" value="Genomic_DNA"/>
</dbReference>
<feature type="compositionally biased region" description="Polar residues" evidence="1">
    <location>
        <begin position="619"/>
        <end position="632"/>
    </location>
</feature>
<feature type="compositionally biased region" description="Low complexity" evidence="1">
    <location>
        <begin position="108"/>
        <end position="129"/>
    </location>
</feature>
<feature type="compositionally biased region" description="Basic and acidic residues" evidence="1">
    <location>
        <begin position="1412"/>
        <end position="1423"/>
    </location>
</feature>
<accession>A0AA38JM06</accession>
<feature type="region of interest" description="Disordered" evidence="1">
    <location>
        <begin position="202"/>
        <end position="234"/>
    </location>
</feature>
<feature type="region of interest" description="Disordered" evidence="1">
    <location>
        <begin position="665"/>
        <end position="691"/>
    </location>
</feature>
<feature type="compositionally biased region" description="Basic and acidic residues" evidence="1">
    <location>
        <begin position="679"/>
        <end position="691"/>
    </location>
</feature>
<feature type="compositionally biased region" description="Low complexity" evidence="1">
    <location>
        <begin position="668"/>
        <end position="677"/>
    </location>
</feature>
<feature type="compositionally biased region" description="Polar residues" evidence="1">
    <location>
        <begin position="497"/>
        <end position="516"/>
    </location>
</feature>
<feature type="region of interest" description="Disordered" evidence="1">
    <location>
        <begin position="1143"/>
        <end position="1162"/>
    </location>
</feature>
<feature type="region of interest" description="Disordered" evidence="1">
    <location>
        <begin position="493"/>
        <end position="531"/>
    </location>
</feature>
<feature type="compositionally biased region" description="Basic and acidic residues" evidence="1">
    <location>
        <begin position="579"/>
        <end position="588"/>
    </location>
</feature>
<evidence type="ECO:0000313" key="2">
    <source>
        <dbReference type="EMBL" id="KAJ3725071.1"/>
    </source>
</evidence>
<evidence type="ECO:0000313" key="3">
    <source>
        <dbReference type="Proteomes" id="UP001176059"/>
    </source>
</evidence>
<feature type="region of interest" description="Disordered" evidence="1">
    <location>
        <begin position="1375"/>
        <end position="1434"/>
    </location>
</feature>
<feature type="compositionally biased region" description="Polar residues" evidence="1">
    <location>
        <begin position="838"/>
        <end position="847"/>
    </location>
</feature>
<feature type="compositionally biased region" description="Basic and acidic residues" evidence="1">
    <location>
        <begin position="733"/>
        <end position="747"/>
    </location>
</feature>
<sequence>MLHTPNLSLSFRRLYDEWYVLLLLFCSHHLRLMSSNCPPQLHLSLPANTTSFKRSFEQFGVDLEESPITGIPEPGGSSAENRASGSADNGSNRTGNERKRARSASSLSDGNESLNSSRSSTFTTSSDTSLSEDNEPIAESSGSSSSQLVTDVTPLLGPNPPRLPTPDIQDIEMPDYEQETAVVTNTASSSNEYRFAIDELHTSHSETDAQRHNRSSSLHSRRSPTPPPTLPPLSLSEEEQAADIPFLDSPAVSSRSADRLSFTSSTSLPHREDLSIRELDAPPRLPSSVYDSSPTLSAIIPMSDGTLDVENADIVDEAPIVDVGRYVSFRERLNTAVGLLEADDLSAFRERLTSALDAVRTDESEIQADVERSNLHGGSRHIPSNNRVPHEQAGPSDSRSWRSSILNNTRDAADASVNPPPRIRDLLSSSTADVRSSSTSPIPDSRLRPLYLASQSALLRPRDSFPRSLLPSADETDDENRSNAFGRTFRAFEPLPTLSSHQQTLSQLPTRSTAPRQPSAPATAFRPSASITNPFNRELARWFEDPADPLPESISAPSSAHTQDLDDGWTNTASRGLGPRRDQHRIRESLPPWQVFLRRNNTSVDHSEDDDQEREDNIALTSTQERVNNDIRTSAIGDGSSNSRGARVPPSLASLVSREYPFSNLANDSITSRSPDPSDSDRTERARELSAPRRYTDVLSLADQLADAQRRRYIDQGLYESRDSFEAWSSSAREQRRNNTSGIDRDGQPATPAGYRLTANEMPEVERLSPSSVRWQFSWNDALSLDGEDDDAGRNTRDRSPLSINSRTTDSHRWIPRRFEESSDDDHQRLRSRPLASTRPSTSNSLVAENAAEIRRRNARADLMDHLFNSESGRASMRSTARDRDIDSGRSNFVSPRETFPSHQSLSYHHRSPSPPDYIRSIADVRDAADRELEEQERHSREEGLGSLVRRSTSSWLPPPQFGSDRSLLESLADHALPSDMDSTTSSGGRNPPISEIDWLRRRSRAMRRPLYPADDTHSLPQRTSIELERSRPTMPLPRSHIAGSSWPSSNAANETSSGFFDSRHSSITDIARTINDRSQTSTSAEFRPMPRTDLNDGNTLRRPLRVASSADHRVNPAPSIPPPDLGFFFPPNDSPIFLADDEPSSVRVPPRQSETHDFGSTSSAAAAPYLTINVDSFAPGPFRSTMQRLAEQNRLRNVPQEAPSIPPLSFEEDIGSLSEPRPYTGAGGTAENQDYLLTIASQTQSRTSIPIRETRMASAERTPWPSRLPAFSRSSHRGPSRPAGEDIHEALNRRARPDGPTMESLASEFPSVDENFQHAIEILRQDGLSEQRSHQLTSRYRQRRDAFPTNSSWGDIDSDIASATFHRYAPWSMHGDVSSSDPAASASSTATNTNARMGNAATRRRPSPARNLDRPDGLESRLNRPRTTSRFGRHRTSDIDREFAALSDLVGRSRRARGNFNLGDYMVCILTV</sequence>
<evidence type="ECO:0000256" key="1">
    <source>
        <dbReference type="SAM" id="MobiDB-lite"/>
    </source>
</evidence>
<gene>
    <name evidence="2" type="ORF">DFJ43DRAFT_587895</name>
</gene>
<feature type="region of interest" description="Disordered" evidence="1">
    <location>
        <begin position="873"/>
        <end position="917"/>
    </location>
</feature>
<organism evidence="2 3">
    <name type="scientific">Lentinula guzmanii</name>
    <dbReference type="NCBI Taxonomy" id="2804957"/>
    <lineage>
        <taxon>Eukaryota</taxon>
        <taxon>Fungi</taxon>
        <taxon>Dikarya</taxon>
        <taxon>Basidiomycota</taxon>
        <taxon>Agaricomycotina</taxon>
        <taxon>Agaricomycetes</taxon>
        <taxon>Agaricomycetidae</taxon>
        <taxon>Agaricales</taxon>
        <taxon>Marasmiineae</taxon>
        <taxon>Omphalotaceae</taxon>
        <taxon>Lentinula</taxon>
    </lineage>
</organism>
<feature type="compositionally biased region" description="Basic and acidic residues" evidence="1">
    <location>
        <begin position="361"/>
        <end position="374"/>
    </location>
</feature>
<feature type="compositionally biased region" description="Polar residues" evidence="1">
    <location>
        <begin position="78"/>
        <end position="94"/>
    </location>
</feature>
<name>A0AA38JM06_9AGAR</name>
<feature type="region of interest" description="Disordered" evidence="1">
    <location>
        <begin position="724"/>
        <end position="755"/>
    </location>
</feature>
<feature type="region of interest" description="Disordered" evidence="1">
    <location>
        <begin position="1077"/>
        <end position="1100"/>
    </location>
</feature>
<feature type="region of interest" description="Disordered" evidence="1">
    <location>
        <begin position="603"/>
        <end position="650"/>
    </location>
</feature>
<feature type="region of interest" description="Disordered" evidence="1">
    <location>
        <begin position="1331"/>
        <end position="1354"/>
    </location>
</feature>
<feature type="region of interest" description="Disordered" evidence="1">
    <location>
        <begin position="463"/>
        <end position="482"/>
    </location>
</feature>
<feature type="compositionally biased region" description="Low complexity" evidence="1">
    <location>
        <begin position="1379"/>
        <end position="1396"/>
    </location>
</feature>
<feature type="region of interest" description="Disordered" evidence="1">
    <location>
        <begin position="66"/>
        <end position="169"/>
    </location>
</feature>
<feature type="region of interest" description="Disordered" evidence="1">
    <location>
        <begin position="1033"/>
        <end position="1063"/>
    </location>
</feature>
<feature type="region of interest" description="Disordered" evidence="1">
    <location>
        <begin position="1255"/>
        <end position="1287"/>
    </location>
</feature>
<protein>
    <submittedName>
        <fullName evidence="2">Uncharacterized protein</fullName>
    </submittedName>
</protein>
<feature type="compositionally biased region" description="Basic and acidic residues" evidence="1">
    <location>
        <begin position="202"/>
        <end position="211"/>
    </location>
</feature>
<feature type="region of interest" description="Disordered" evidence="1">
    <location>
        <begin position="547"/>
        <end position="589"/>
    </location>
</feature>
<feature type="compositionally biased region" description="Polar residues" evidence="1">
    <location>
        <begin position="395"/>
        <end position="410"/>
    </location>
</feature>
<dbReference type="Proteomes" id="UP001176059">
    <property type="component" value="Unassembled WGS sequence"/>
</dbReference>
<feature type="region of interest" description="Disordered" evidence="1">
    <location>
        <begin position="786"/>
        <end position="849"/>
    </location>
</feature>
<feature type="compositionally biased region" description="Polar residues" evidence="1">
    <location>
        <begin position="1046"/>
        <end position="1060"/>
    </location>
</feature>
<reference evidence="2" key="1">
    <citation type="submission" date="2022-08" db="EMBL/GenBank/DDBJ databases">
        <authorList>
            <consortium name="DOE Joint Genome Institute"/>
            <person name="Min B."/>
            <person name="Sierra-Patev S."/>
            <person name="Naranjo-Ortiz M."/>
            <person name="Looney B."/>
            <person name="Konkel Z."/>
            <person name="Slot J.C."/>
            <person name="Sakamoto Y."/>
            <person name="Steenwyk J.L."/>
            <person name="Rokas A."/>
            <person name="Carro J."/>
            <person name="Camarero S."/>
            <person name="Ferreira P."/>
            <person name="Molpeceres G."/>
            <person name="Ruiz-duenas F.J."/>
            <person name="Serrano A."/>
            <person name="Henrissat B."/>
            <person name="Drula E."/>
            <person name="Hughes K.W."/>
            <person name="Mata J.L."/>
            <person name="Ishikawa N.K."/>
            <person name="Vargas-Isla R."/>
            <person name="Ushijima S."/>
            <person name="Smith C.A."/>
            <person name="Ahrendt S."/>
            <person name="Andreopoulos W."/>
            <person name="He G."/>
            <person name="LaButti K."/>
            <person name="Lipzen A."/>
            <person name="Ng V."/>
            <person name="Riley R."/>
            <person name="Sandor L."/>
            <person name="Barry K."/>
            <person name="Martinez A.T."/>
            <person name="Xiao Y."/>
            <person name="Gibbons J.G."/>
            <person name="Terashima K."/>
            <person name="Hibbett D.S."/>
            <person name="Grigoriev I.V."/>
        </authorList>
    </citation>
    <scope>NUCLEOTIDE SEQUENCE</scope>
    <source>
        <strain evidence="2">ET3784</strain>
    </source>
</reference>
<feature type="region of interest" description="Disordered" evidence="1">
    <location>
        <begin position="273"/>
        <end position="293"/>
    </location>
</feature>